<name>A0ABW0ZD82_9ACTN</name>
<dbReference type="InterPro" id="IPR014940">
    <property type="entry name" value="BAAT_C"/>
</dbReference>
<protein>
    <submittedName>
        <fullName evidence="2">Alpha/beta fold hydrolase</fullName>
    </submittedName>
</protein>
<feature type="domain" description="BAAT/Acyl-CoA thioester hydrolase C-terminal" evidence="1">
    <location>
        <begin position="62"/>
        <end position="255"/>
    </location>
</feature>
<dbReference type="PANTHER" id="PTHR10824">
    <property type="entry name" value="ACYL-COENZYME A THIOESTERASE-RELATED"/>
    <property type="match status" value="1"/>
</dbReference>
<accession>A0ABW0ZD82</accession>
<gene>
    <name evidence="2" type="ORF">ACFPQB_03375</name>
</gene>
<evidence type="ECO:0000259" key="1">
    <source>
        <dbReference type="Pfam" id="PF08840"/>
    </source>
</evidence>
<dbReference type="Pfam" id="PF08840">
    <property type="entry name" value="BAAT_C"/>
    <property type="match status" value="1"/>
</dbReference>
<dbReference type="PANTHER" id="PTHR10824:SF4">
    <property type="entry name" value="ACYL-COENZYME A THIOESTERASE 1-LIKE"/>
    <property type="match status" value="1"/>
</dbReference>
<comment type="caution">
    <text evidence="2">The sequence shown here is derived from an EMBL/GenBank/DDBJ whole genome shotgun (WGS) entry which is preliminary data.</text>
</comment>
<organism evidence="2 3">
    <name type="scientific">Nocardioides vastitatis</name>
    <dbReference type="NCBI Taxonomy" id="2568655"/>
    <lineage>
        <taxon>Bacteria</taxon>
        <taxon>Bacillati</taxon>
        <taxon>Actinomycetota</taxon>
        <taxon>Actinomycetes</taxon>
        <taxon>Propionibacteriales</taxon>
        <taxon>Nocardioidaceae</taxon>
        <taxon>Nocardioides</taxon>
    </lineage>
</organism>
<dbReference type="Proteomes" id="UP001596072">
    <property type="component" value="Unassembled WGS sequence"/>
</dbReference>
<proteinExistence type="predicted"/>
<evidence type="ECO:0000313" key="2">
    <source>
        <dbReference type="EMBL" id="MFC5727943.1"/>
    </source>
</evidence>
<dbReference type="InterPro" id="IPR029058">
    <property type="entry name" value="AB_hydrolase_fold"/>
</dbReference>
<keyword evidence="2" id="KW-0378">Hydrolase</keyword>
<sequence>MEPESAWFEPERPSGWGVLVLAGSSGRVDQQRGRLLASTGAHALALRWLGGPGQQPGPFEVPLETFKNALDRLAERCDRLALVGTSFGAEAALLTAADDDRVGACVAFAPTSVVWAGIDGARQTSHWTREGRPLPFVPYVEDWLPAEDPPAYRSLYERSLVADPATTARATIEVERIRGRLVLVAGGDDQVWPSVRFAEDIVHRRRQFGMDTTLVTHPEAGHRAVLPGERRIGAGQRMQRGGTAAADAALGEMSWRLIREAMA</sequence>
<dbReference type="GO" id="GO:0016787">
    <property type="term" value="F:hydrolase activity"/>
    <property type="evidence" value="ECO:0007669"/>
    <property type="project" value="UniProtKB-KW"/>
</dbReference>
<dbReference type="RefSeq" id="WP_168798116.1">
    <property type="nucleotide sequence ID" value="NZ_JBHSNS010000001.1"/>
</dbReference>
<evidence type="ECO:0000313" key="3">
    <source>
        <dbReference type="Proteomes" id="UP001596072"/>
    </source>
</evidence>
<reference evidence="3" key="1">
    <citation type="journal article" date="2019" name="Int. J. Syst. Evol. Microbiol.">
        <title>The Global Catalogue of Microorganisms (GCM) 10K type strain sequencing project: providing services to taxonomists for standard genome sequencing and annotation.</title>
        <authorList>
            <consortium name="The Broad Institute Genomics Platform"/>
            <consortium name="The Broad Institute Genome Sequencing Center for Infectious Disease"/>
            <person name="Wu L."/>
            <person name="Ma J."/>
        </authorList>
    </citation>
    <scope>NUCLEOTIDE SEQUENCE [LARGE SCALE GENOMIC DNA]</scope>
    <source>
        <strain evidence="3">YIM 94188</strain>
    </source>
</reference>
<dbReference type="Gene3D" id="3.40.50.1820">
    <property type="entry name" value="alpha/beta hydrolase"/>
    <property type="match status" value="1"/>
</dbReference>
<keyword evidence="3" id="KW-1185">Reference proteome</keyword>
<dbReference type="EMBL" id="JBHSNS010000001">
    <property type="protein sequence ID" value="MFC5727943.1"/>
    <property type="molecule type" value="Genomic_DNA"/>
</dbReference>
<dbReference type="SUPFAM" id="SSF53474">
    <property type="entry name" value="alpha/beta-Hydrolases"/>
    <property type="match status" value="1"/>
</dbReference>